<dbReference type="EMBL" id="LSCQ01000036">
    <property type="protein sequence ID" value="KXB36846.1"/>
    <property type="molecule type" value="Genomic_DNA"/>
</dbReference>
<dbReference type="InterPro" id="IPR017911">
    <property type="entry name" value="MacB-like_ATP-bd"/>
</dbReference>
<dbReference type="FunFam" id="3.40.50.300:FF:000032">
    <property type="entry name" value="Export ABC transporter ATP-binding protein"/>
    <property type="match status" value="1"/>
</dbReference>
<dbReference type="PROSITE" id="PS00211">
    <property type="entry name" value="ABC_TRANSPORTER_1"/>
    <property type="match status" value="1"/>
</dbReference>
<proteinExistence type="inferred from homology"/>
<gene>
    <name evidence="8" type="ORF">CYJ27_04765</name>
    <name evidence="7" type="ORF">HMPREF3187_00694</name>
</gene>
<dbReference type="SUPFAM" id="SSF52540">
    <property type="entry name" value="P-loop containing nucleoside triphosphate hydrolases"/>
    <property type="match status" value="1"/>
</dbReference>
<feature type="domain" description="ABC transporter" evidence="6">
    <location>
        <begin position="3"/>
        <end position="241"/>
    </location>
</feature>
<evidence type="ECO:0000313" key="7">
    <source>
        <dbReference type="EMBL" id="KXB36846.1"/>
    </source>
</evidence>
<comment type="caution">
    <text evidence="8">The sequence shown here is derived from an EMBL/GenBank/DDBJ whole genome shotgun (WGS) entry which is preliminary data.</text>
</comment>
<dbReference type="InterPro" id="IPR017871">
    <property type="entry name" value="ABC_transporter-like_CS"/>
</dbReference>
<dbReference type="PANTHER" id="PTHR42798:SF7">
    <property type="entry name" value="ALPHA-D-RIBOSE 1-METHYLPHOSPHONATE 5-TRIPHOSPHATE SYNTHASE SUBUNIT PHNL"/>
    <property type="match status" value="1"/>
</dbReference>
<dbReference type="RefSeq" id="WP_060777318.1">
    <property type="nucleotide sequence ID" value="NZ_CP014159.1"/>
</dbReference>
<keyword evidence="10" id="KW-1185">Reference proteome</keyword>
<dbReference type="PATRIC" id="fig|87541.4.peg.693"/>
<dbReference type="OrthoDB" id="9791546at2"/>
<name>A0A0X8F993_9LACT</name>
<dbReference type="STRING" id="87541.AWM71_07315"/>
<reference evidence="8 10" key="2">
    <citation type="submission" date="2017-12" db="EMBL/GenBank/DDBJ databases">
        <title>Phylogenetic diversity of female urinary microbiome.</title>
        <authorList>
            <person name="Thomas-White K."/>
            <person name="Wolfe A.J."/>
        </authorList>
    </citation>
    <scope>NUCLEOTIDE SEQUENCE [LARGE SCALE GENOMIC DNA]</scope>
    <source>
        <strain evidence="8 10">UMB0844</strain>
    </source>
</reference>
<dbReference type="GO" id="GO:0098796">
    <property type="term" value="C:membrane protein complex"/>
    <property type="evidence" value="ECO:0007669"/>
    <property type="project" value="UniProtKB-ARBA"/>
</dbReference>
<dbReference type="InterPro" id="IPR003593">
    <property type="entry name" value="AAA+_ATPase"/>
</dbReference>
<evidence type="ECO:0000313" key="8">
    <source>
        <dbReference type="EMBL" id="PKY91388.1"/>
    </source>
</evidence>
<dbReference type="GO" id="GO:0006865">
    <property type="term" value="P:amino acid transport"/>
    <property type="evidence" value="ECO:0007669"/>
    <property type="project" value="UniProtKB-KW"/>
</dbReference>
<evidence type="ECO:0000259" key="6">
    <source>
        <dbReference type="PROSITE" id="PS50893"/>
    </source>
</evidence>
<dbReference type="InterPro" id="IPR003439">
    <property type="entry name" value="ABC_transporter-like_ATP-bd"/>
</dbReference>
<evidence type="ECO:0000313" key="9">
    <source>
        <dbReference type="Proteomes" id="UP000070422"/>
    </source>
</evidence>
<comment type="similarity">
    <text evidence="1">Belongs to the ABC transporter superfamily.</text>
</comment>
<keyword evidence="5" id="KW-0029">Amino-acid transport</keyword>
<dbReference type="GO" id="GO:0022857">
    <property type="term" value="F:transmembrane transporter activity"/>
    <property type="evidence" value="ECO:0007669"/>
    <property type="project" value="UniProtKB-ARBA"/>
</dbReference>
<protein>
    <submittedName>
        <fullName evidence="8">ABC transporter ATP-binding protein</fullName>
    </submittedName>
    <submittedName>
        <fullName evidence="7">ABC transporter, ATP-binding protein</fullName>
    </submittedName>
</protein>
<sequence>MFLEVKDLQKVYGKGSGQTIALRQIDLTVKKGEFVAIMGESGSGKSTLLNIIATLDHPTHGQVLLNGRDITQLKEKEVAAFRREKLGFVFQDFNVLNTFNNRDNILLPLVLSNVSLREMDKRLSQLAPSLGIEQFLDKYPFEISGGQKQRIAIARALITQPEIILADEPTGALDSHTSDQIMTLFQQINAQGNTLLMVTHSVRSAAYSQRVLFIKDGVLYNELYRGEDSNRNYQERIANALSLLNKGGA</sequence>
<evidence type="ECO:0000313" key="10">
    <source>
        <dbReference type="Proteomes" id="UP000234775"/>
    </source>
</evidence>
<dbReference type="AlphaFoldDB" id="A0A0X8F993"/>
<reference evidence="7 9" key="1">
    <citation type="submission" date="2016-01" db="EMBL/GenBank/DDBJ databases">
        <authorList>
            <person name="Oliw E.H."/>
        </authorList>
    </citation>
    <scope>NUCLEOTIDE SEQUENCE [LARGE SCALE GENOMIC DNA]</scope>
    <source>
        <strain evidence="7 9">KA00635</strain>
    </source>
</reference>
<evidence type="ECO:0000256" key="2">
    <source>
        <dbReference type="ARBA" id="ARBA00022448"/>
    </source>
</evidence>
<keyword evidence="2" id="KW-0813">Transport</keyword>
<organism evidence="8 10">
    <name type="scientific">Aerococcus christensenii</name>
    <dbReference type="NCBI Taxonomy" id="87541"/>
    <lineage>
        <taxon>Bacteria</taxon>
        <taxon>Bacillati</taxon>
        <taxon>Bacillota</taxon>
        <taxon>Bacilli</taxon>
        <taxon>Lactobacillales</taxon>
        <taxon>Aerococcaceae</taxon>
        <taxon>Aerococcus</taxon>
    </lineage>
</organism>
<keyword evidence="3" id="KW-0547">Nucleotide-binding</keyword>
<dbReference type="InterPro" id="IPR027417">
    <property type="entry name" value="P-loop_NTPase"/>
</dbReference>
<dbReference type="GO" id="GO:0005524">
    <property type="term" value="F:ATP binding"/>
    <property type="evidence" value="ECO:0007669"/>
    <property type="project" value="UniProtKB-KW"/>
</dbReference>
<dbReference type="CDD" id="cd03255">
    <property type="entry name" value="ABC_MJ0796_LolCDE_FtsE"/>
    <property type="match status" value="1"/>
</dbReference>
<dbReference type="Pfam" id="PF00005">
    <property type="entry name" value="ABC_tran"/>
    <property type="match status" value="1"/>
</dbReference>
<dbReference type="PANTHER" id="PTHR42798">
    <property type="entry name" value="LIPOPROTEIN-RELEASING SYSTEM ATP-BINDING PROTEIN LOLD"/>
    <property type="match status" value="1"/>
</dbReference>
<evidence type="ECO:0000256" key="1">
    <source>
        <dbReference type="ARBA" id="ARBA00005417"/>
    </source>
</evidence>
<dbReference type="EMBL" id="PKGZ01000003">
    <property type="protein sequence ID" value="PKY91388.1"/>
    <property type="molecule type" value="Genomic_DNA"/>
</dbReference>
<dbReference type="Proteomes" id="UP000070422">
    <property type="component" value="Unassembled WGS sequence"/>
</dbReference>
<dbReference type="SMART" id="SM00382">
    <property type="entry name" value="AAA"/>
    <property type="match status" value="1"/>
</dbReference>
<dbReference type="KEGG" id="acg:AWM71_07315"/>
<evidence type="ECO:0000256" key="5">
    <source>
        <dbReference type="ARBA" id="ARBA00022970"/>
    </source>
</evidence>
<dbReference type="Gene3D" id="3.40.50.300">
    <property type="entry name" value="P-loop containing nucleotide triphosphate hydrolases"/>
    <property type="match status" value="1"/>
</dbReference>
<dbReference type="GO" id="GO:0016887">
    <property type="term" value="F:ATP hydrolysis activity"/>
    <property type="evidence" value="ECO:0007669"/>
    <property type="project" value="InterPro"/>
</dbReference>
<dbReference type="PROSITE" id="PS50893">
    <property type="entry name" value="ABC_TRANSPORTER_2"/>
    <property type="match status" value="1"/>
</dbReference>
<evidence type="ECO:0000256" key="4">
    <source>
        <dbReference type="ARBA" id="ARBA00022840"/>
    </source>
</evidence>
<keyword evidence="4 8" id="KW-0067">ATP-binding</keyword>
<accession>A0A0X8F993</accession>
<dbReference type="Proteomes" id="UP000234775">
    <property type="component" value="Unassembled WGS sequence"/>
</dbReference>
<evidence type="ECO:0000256" key="3">
    <source>
        <dbReference type="ARBA" id="ARBA00022741"/>
    </source>
</evidence>